<evidence type="ECO:0000313" key="6">
    <source>
        <dbReference type="Proteomes" id="UP000679992"/>
    </source>
</evidence>
<dbReference type="NCBIfam" id="NF005836">
    <property type="entry name" value="PRK07740.1"/>
    <property type="match status" value="1"/>
</dbReference>
<dbReference type="CDD" id="cd06127">
    <property type="entry name" value="DEDDh"/>
    <property type="match status" value="1"/>
</dbReference>
<evidence type="ECO:0000259" key="4">
    <source>
        <dbReference type="SMART" id="SM00479"/>
    </source>
</evidence>
<evidence type="ECO:0000256" key="1">
    <source>
        <dbReference type="ARBA" id="ARBA00022722"/>
    </source>
</evidence>
<keyword evidence="2" id="KW-0378">Hydrolase</keyword>
<proteinExistence type="predicted"/>
<dbReference type="PANTHER" id="PTHR30231:SF4">
    <property type="entry name" value="PROTEIN NEN2"/>
    <property type="match status" value="1"/>
</dbReference>
<dbReference type="EMBL" id="BOSL01000006">
    <property type="protein sequence ID" value="GIP53168.1"/>
    <property type="molecule type" value="Genomic_DNA"/>
</dbReference>
<organism evidence="5 6">
    <name type="scientific">Paenibacillus vini</name>
    <dbReference type="NCBI Taxonomy" id="1476024"/>
    <lineage>
        <taxon>Bacteria</taxon>
        <taxon>Bacillati</taxon>
        <taxon>Bacillota</taxon>
        <taxon>Bacilli</taxon>
        <taxon>Bacillales</taxon>
        <taxon>Paenibacillaceae</taxon>
        <taxon>Paenibacillus</taxon>
    </lineage>
</organism>
<sequence>MAMKEPMKGNGGFWDVLKGGGLSPRIASMLGAPSAQQIAFVRSLTKGQRRPETLHIPLSQLRTAVFDLETTGFHYHYGDEILSFGAVKVDGEQSTGEYYYSLCKPACNVPQRIVELTGITPEMVQDAPPLLQALREFMAFVDDRVLIAHGSAHDKAFLDVALWKTTKAHLGHRVLDTMMIAQKLEPGRKVSSLDEWLQAYDIPVTQRHHALEDAKMTAGLWKAMIGRLKDRNVITLGDLYGFLSKT</sequence>
<comment type="caution">
    <text evidence="5">The sequence shown here is derived from an EMBL/GenBank/DDBJ whole genome shotgun (WGS) entry which is preliminary data.</text>
</comment>
<dbReference type="Proteomes" id="UP000679992">
    <property type="component" value="Unassembled WGS sequence"/>
</dbReference>
<keyword evidence="1" id="KW-0540">Nuclease</keyword>
<dbReference type="SUPFAM" id="SSF53098">
    <property type="entry name" value="Ribonuclease H-like"/>
    <property type="match status" value="1"/>
</dbReference>
<dbReference type="PANTHER" id="PTHR30231">
    <property type="entry name" value="DNA POLYMERASE III SUBUNIT EPSILON"/>
    <property type="match status" value="1"/>
</dbReference>
<evidence type="ECO:0000256" key="2">
    <source>
        <dbReference type="ARBA" id="ARBA00022801"/>
    </source>
</evidence>
<dbReference type="SMART" id="SM00479">
    <property type="entry name" value="EXOIII"/>
    <property type="match status" value="1"/>
</dbReference>
<dbReference type="InterPro" id="IPR013520">
    <property type="entry name" value="Ribonucl_H"/>
</dbReference>
<dbReference type="Gene3D" id="3.30.420.10">
    <property type="entry name" value="Ribonuclease H-like superfamily/Ribonuclease H"/>
    <property type="match status" value="1"/>
</dbReference>
<dbReference type="InterPro" id="IPR036397">
    <property type="entry name" value="RNaseH_sf"/>
</dbReference>
<gene>
    <name evidence="5" type="ORF">J42TS3_22030</name>
</gene>
<keyword evidence="6" id="KW-1185">Reference proteome</keyword>
<protein>
    <recommendedName>
        <fullName evidence="4">Exonuclease domain-containing protein</fullName>
    </recommendedName>
</protein>
<accession>A0ABQ4MB64</accession>
<name>A0ABQ4MB64_9BACL</name>
<dbReference type="InterPro" id="IPR006054">
    <property type="entry name" value="DnaQ"/>
</dbReference>
<evidence type="ECO:0000313" key="5">
    <source>
        <dbReference type="EMBL" id="GIP53168.1"/>
    </source>
</evidence>
<dbReference type="Pfam" id="PF00929">
    <property type="entry name" value="RNase_T"/>
    <property type="match status" value="1"/>
</dbReference>
<dbReference type="NCBIfam" id="TIGR00573">
    <property type="entry name" value="dnaq"/>
    <property type="match status" value="1"/>
</dbReference>
<reference evidence="5 6" key="1">
    <citation type="submission" date="2021-03" db="EMBL/GenBank/DDBJ databases">
        <title>Antimicrobial resistance genes in bacteria isolated from Japanese honey, and their potential for conferring macrolide and lincosamide resistance in the American foulbrood pathogen Paenibacillus larvae.</title>
        <authorList>
            <person name="Okamoto M."/>
            <person name="Kumagai M."/>
            <person name="Kanamori H."/>
            <person name="Takamatsu D."/>
        </authorList>
    </citation>
    <scope>NUCLEOTIDE SEQUENCE [LARGE SCALE GENOMIC DNA]</scope>
    <source>
        <strain evidence="5 6">J42TS3</strain>
    </source>
</reference>
<evidence type="ECO:0000256" key="3">
    <source>
        <dbReference type="ARBA" id="ARBA00022839"/>
    </source>
</evidence>
<dbReference type="InterPro" id="IPR012337">
    <property type="entry name" value="RNaseH-like_sf"/>
</dbReference>
<feature type="domain" description="Exonuclease" evidence="4">
    <location>
        <begin position="62"/>
        <end position="230"/>
    </location>
</feature>
<keyword evidence="3" id="KW-0269">Exonuclease</keyword>